<dbReference type="AlphaFoldDB" id="A0A0W0WDV6"/>
<sequence>MPTHPTRNTRVQLELLIQKKNTLAACQSSTGVSEVRSAEISPSNPVAIHELAEHIADFIPTSDVLPLIDEKTGEESTRKITPLADFVSANRFFYHLTQPRHLASKLLLFTAQGKEEEVVNFFAMSPHLIRSLIARNDVEDYSGRRFKNISAFQYALWARDWHLWERMLKALDEAYARALPTEEWEALPEHQRNQVMTLTKV</sequence>
<dbReference type="Proteomes" id="UP000054908">
    <property type="component" value="Unassembled WGS sequence"/>
</dbReference>
<name>A0A0W0WDV6_9GAMM</name>
<reference evidence="1 2" key="1">
    <citation type="submission" date="2015-11" db="EMBL/GenBank/DDBJ databases">
        <title>Genomic analysis of 38 Legionella species identifies large and diverse effector repertoires.</title>
        <authorList>
            <person name="Burstein D."/>
            <person name="Amaro F."/>
            <person name="Zusman T."/>
            <person name="Lifshitz Z."/>
            <person name="Cohen O."/>
            <person name="Gilbert J.A."/>
            <person name="Pupko T."/>
            <person name="Shuman H.A."/>
            <person name="Segal G."/>
        </authorList>
    </citation>
    <scope>NUCLEOTIDE SEQUENCE [LARGE SCALE GENOMIC DNA]</scope>
    <source>
        <strain evidence="1 2">PX-1-G2-E2</strain>
    </source>
</reference>
<evidence type="ECO:0000313" key="1">
    <source>
        <dbReference type="EMBL" id="KTD30519.1"/>
    </source>
</evidence>
<protein>
    <submittedName>
        <fullName evidence="1">Uncharacterized protein</fullName>
    </submittedName>
</protein>
<organism evidence="1 2">
    <name type="scientific">Legionella maceachernii</name>
    <dbReference type="NCBI Taxonomy" id="466"/>
    <lineage>
        <taxon>Bacteria</taxon>
        <taxon>Pseudomonadati</taxon>
        <taxon>Pseudomonadota</taxon>
        <taxon>Gammaproteobacteria</taxon>
        <taxon>Legionellales</taxon>
        <taxon>Legionellaceae</taxon>
        <taxon>Legionella</taxon>
    </lineage>
</organism>
<proteinExistence type="predicted"/>
<gene>
    <name evidence="1" type="ORF">Lmac_0567</name>
</gene>
<comment type="caution">
    <text evidence="1">The sequence shown here is derived from an EMBL/GenBank/DDBJ whole genome shotgun (WGS) entry which is preliminary data.</text>
</comment>
<keyword evidence="2" id="KW-1185">Reference proteome</keyword>
<dbReference type="EMBL" id="LNYL01000014">
    <property type="protein sequence ID" value="KTD30519.1"/>
    <property type="molecule type" value="Genomic_DNA"/>
</dbReference>
<accession>A0A0W0WDV6</accession>
<evidence type="ECO:0000313" key="2">
    <source>
        <dbReference type="Proteomes" id="UP000054908"/>
    </source>
</evidence>
<feature type="non-terminal residue" evidence="1">
    <location>
        <position position="201"/>
    </location>
</feature>